<protein>
    <submittedName>
        <fullName evidence="1">Uncharacterized protein</fullName>
    </submittedName>
</protein>
<reference evidence="1" key="1">
    <citation type="submission" date="2023-06" db="EMBL/GenBank/DDBJ databases">
        <authorList>
            <consortium name="Lawrence Berkeley National Laboratory"/>
            <person name="Ahrendt S."/>
            <person name="Sahu N."/>
            <person name="Indic B."/>
            <person name="Wong-Bajracharya J."/>
            <person name="Merenyi Z."/>
            <person name="Ke H.-M."/>
            <person name="Monk M."/>
            <person name="Kocsube S."/>
            <person name="Drula E."/>
            <person name="Lipzen A."/>
            <person name="Balint B."/>
            <person name="Henrissat B."/>
            <person name="Andreopoulos B."/>
            <person name="Martin F.M."/>
            <person name="Harder C.B."/>
            <person name="Rigling D."/>
            <person name="Ford K.L."/>
            <person name="Foster G.D."/>
            <person name="Pangilinan J."/>
            <person name="Papanicolaou A."/>
            <person name="Barry K."/>
            <person name="LaButti K."/>
            <person name="Viragh M."/>
            <person name="Koriabine M."/>
            <person name="Yan M."/>
            <person name="Riley R."/>
            <person name="Champramary S."/>
            <person name="Plett K.L."/>
            <person name="Tsai I.J."/>
            <person name="Slot J."/>
            <person name="Sipos G."/>
            <person name="Plett J."/>
            <person name="Nagy L.G."/>
            <person name="Grigoriev I.V."/>
        </authorList>
    </citation>
    <scope>NUCLEOTIDE SEQUENCE</scope>
    <source>
        <strain evidence="1">CCBAS 213</strain>
    </source>
</reference>
<comment type="caution">
    <text evidence="1">The sequence shown here is derived from an EMBL/GenBank/DDBJ whole genome shotgun (WGS) entry which is preliminary data.</text>
</comment>
<organism evidence="1 2">
    <name type="scientific">Armillaria tabescens</name>
    <name type="common">Ringless honey mushroom</name>
    <name type="synonym">Agaricus tabescens</name>
    <dbReference type="NCBI Taxonomy" id="1929756"/>
    <lineage>
        <taxon>Eukaryota</taxon>
        <taxon>Fungi</taxon>
        <taxon>Dikarya</taxon>
        <taxon>Basidiomycota</taxon>
        <taxon>Agaricomycotina</taxon>
        <taxon>Agaricomycetes</taxon>
        <taxon>Agaricomycetidae</taxon>
        <taxon>Agaricales</taxon>
        <taxon>Marasmiineae</taxon>
        <taxon>Physalacriaceae</taxon>
        <taxon>Desarmillaria</taxon>
    </lineage>
</organism>
<dbReference type="RefSeq" id="XP_060330498.1">
    <property type="nucleotide sequence ID" value="XM_060477453.1"/>
</dbReference>
<proteinExistence type="predicted"/>
<evidence type="ECO:0000313" key="2">
    <source>
        <dbReference type="Proteomes" id="UP001175211"/>
    </source>
</evidence>
<dbReference type="Proteomes" id="UP001175211">
    <property type="component" value="Unassembled WGS sequence"/>
</dbReference>
<dbReference type="EMBL" id="JAUEPS010000018">
    <property type="protein sequence ID" value="KAK0458210.1"/>
    <property type="molecule type" value="Genomic_DNA"/>
</dbReference>
<dbReference type="AlphaFoldDB" id="A0AA39N5P1"/>
<sequence>MAEQHPRTLYTKELIHKGRGYPFWYPEPDSSASAEFKERGIYPGDVGILNNDGGFNFLFNIFGDANGRIDERRVPPGFQPLPEPTSRDVQISPAHGDVLKSQHVSCREVSAGASAQGLQSIQVDAGVSFDVSIMEASAAILFLPNCSTKYEALNKAPIKDYAQ</sequence>
<accession>A0AA39N5P1</accession>
<keyword evidence="2" id="KW-1185">Reference proteome</keyword>
<name>A0AA39N5P1_ARMTA</name>
<gene>
    <name evidence="1" type="ORF">EV420DRAFT_1643085</name>
</gene>
<evidence type="ECO:0000313" key="1">
    <source>
        <dbReference type="EMBL" id="KAK0458210.1"/>
    </source>
</evidence>
<dbReference type="GeneID" id="85361001"/>